<comment type="caution">
    <text evidence="1">The sequence shown here is derived from an EMBL/GenBank/DDBJ whole genome shotgun (WGS) entry which is preliminary data.</text>
</comment>
<keyword evidence="2" id="KW-1185">Reference proteome</keyword>
<dbReference type="EMBL" id="JBGMDY010000006">
    <property type="protein sequence ID" value="KAL2330175.1"/>
    <property type="molecule type" value="Genomic_DNA"/>
</dbReference>
<sequence>MSPCSTLPTSAAPWPPSSLSCNTPPVPKIYCSISLAPALDPPPPPTPWPLFPS</sequence>
<evidence type="ECO:0000313" key="1">
    <source>
        <dbReference type="EMBL" id="KAL2330175.1"/>
    </source>
</evidence>
<proteinExistence type="predicted"/>
<name>A0ABD1M323_9FABA</name>
<dbReference type="AlphaFoldDB" id="A0ABD1M323"/>
<accession>A0ABD1M323</accession>
<protein>
    <submittedName>
        <fullName evidence="1">Uncharacterized protein</fullName>
    </submittedName>
</protein>
<organism evidence="1 2">
    <name type="scientific">Flemingia macrophylla</name>
    <dbReference type="NCBI Taxonomy" id="520843"/>
    <lineage>
        <taxon>Eukaryota</taxon>
        <taxon>Viridiplantae</taxon>
        <taxon>Streptophyta</taxon>
        <taxon>Embryophyta</taxon>
        <taxon>Tracheophyta</taxon>
        <taxon>Spermatophyta</taxon>
        <taxon>Magnoliopsida</taxon>
        <taxon>eudicotyledons</taxon>
        <taxon>Gunneridae</taxon>
        <taxon>Pentapetalae</taxon>
        <taxon>rosids</taxon>
        <taxon>fabids</taxon>
        <taxon>Fabales</taxon>
        <taxon>Fabaceae</taxon>
        <taxon>Papilionoideae</taxon>
        <taxon>50 kb inversion clade</taxon>
        <taxon>NPAAA clade</taxon>
        <taxon>indigoferoid/millettioid clade</taxon>
        <taxon>Phaseoleae</taxon>
        <taxon>Flemingia</taxon>
    </lineage>
</organism>
<dbReference type="Proteomes" id="UP001603857">
    <property type="component" value="Unassembled WGS sequence"/>
</dbReference>
<reference evidence="1 2" key="1">
    <citation type="submission" date="2024-08" db="EMBL/GenBank/DDBJ databases">
        <title>Insights into the chromosomal genome structure of Flemingia macrophylla.</title>
        <authorList>
            <person name="Ding Y."/>
            <person name="Zhao Y."/>
            <person name="Bi W."/>
            <person name="Wu M."/>
            <person name="Zhao G."/>
            <person name="Gong Y."/>
            <person name="Li W."/>
            <person name="Zhang P."/>
        </authorList>
    </citation>
    <scope>NUCLEOTIDE SEQUENCE [LARGE SCALE GENOMIC DNA]</scope>
    <source>
        <strain evidence="1">DYQJB</strain>
        <tissue evidence="1">Leaf</tissue>
    </source>
</reference>
<gene>
    <name evidence="1" type="ORF">Fmac_017756</name>
</gene>
<evidence type="ECO:0000313" key="2">
    <source>
        <dbReference type="Proteomes" id="UP001603857"/>
    </source>
</evidence>